<reference evidence="2" key="2">
    <citation type="submission" date="2022-01" db="EMBL/GenBank/DDBJ databases">
        <authorList>
            <person name="Hirooka S."/>
            <person name="Miyagishima S.Y."/>
        </authorList>
    </citation>
    <scope>NUCLEOTIDE SEQUENCE</scope>
    <source>
        <strain evidence="2">NBRC 102759</strain>
    </source>
</reference>
<accession>A0A9C7UM88</accession>
<dbReference type="EMBL" id="BQMJ01000001">
    <property type="protein sequence ID" value="GJQ08332.1"/>
    <property type="molecule type" value="Genomic_DNA"/>
</dbReference>
<dbReference type="Proteomes" id="UP001061958">
    <property type="component" value="Unassembled WGS sequence"/>
</dbReference>
<proteinExistence type="predicted"/>
<comment type="caution">
    <text evidence="2">The sequence shown here is derived from an EMBL/GenBank/DDBJ whole genome shotgun (WGS) entry which is preliminary data.</text>
</comment>
<keyword evidence="1" id="KW-0812">Transmembrane</keyword>
<reference evidence="2" key="1">
    <citation type="journal article" date="2022" name="Proc. Natl. Acad. Sci. U.S.A.">
        <title>Life cycle and functional genomics of the unicellular red alga Galdieria for elucidating algal and plant evolution and industrial use.</title>
        <authorList>
            <person name="Hirooka S."/>
            <person name="Itabashi T."/>
            <person name="Ichinose T.M."/>
            <person name="Onuma R."/>
            <person name="Fujiwara T."/>
            <person name="Yamashita S."/>
            <person name="Jong L.W."/>
            <person name="Tomita R."/>
            <person name="Iwane A.H."/>
            <person name="Miyagishima S.Y."/>
        </authorList>
    </citation>
    <scope>NUCLEOTIDE SEQUENCE</scope>
    <source>
        <strain evidence="2">NBRC 102759</strain>
    </source>
</reference>
<name>A0A9C7UM88_9RHOD</name>
<feature type="transmembrane region" description="Helical" evidence="1">
    <location>
        <begin position="21"/>
        <end position="42"/>
    </location>
</feature>
<protein>
    <submittedName>
        <fullName evidence="2">Uncharacterized protein</fullName>
    </submittedName>
</protein>
<gene>
    <name evidence="2" type="ORF">GpartN1_g123.t1</name>
</gene>
<evidence type="ECO:0000256" key="1">
    <source>
        <dbReference type="SAM" id="Phobius"/>
    </source>
</evidence>
<keyword evidence="1" id="KW-0472">Membrane</keyword>
<organism evidence="2 3">
    <name type="scientific">Galdieria partita</name>
    <dbReference type="NCBI Taxonomy" id="83374"/>
    <lineage>
        <taxon>Eukaryota</taxon>
        <taxon>Rhodophyta</taxon>
        <taxon>Bangiophyceae</taxon>
        <taxon>Galdieriales</taxon>
        <taxon>Galdieriaceae</taxon>
        <taxon>Galdieria</taxon>
    </lineage>
</organism>
<dbReference type="AlphaFoldDB" id="A0A9C7UM88"/>
<evidence type="ECO:0000313" key="2">
    <source>
        <dbReference type="EMBL" id="GJQ08332.1"/>
    </source>
</evidence>
<evidence type="ECO:0000313" key="3">
    <source>
        <dbReference type="Proteomes" id="UP001061958"/>
    </source>
</evidence>
<sequence length="396" mass="45829">MTNSQKLLQQAAFVQRNSKQFFKYFFAFLVYIICSEIFLVNYDFVDVCQKLADSHQGLVTELNKIQKLVESGSSERMLGSYDFKLEKQSSKLFLLSSKFRQTELVYGGLCESKAHQQFERIKLTSLKTFDFSVYSSISMDSALMYIFSIIGTKNRIAVELEGGHFKSVYHASAHFLLYPSWSQIVVIYSSFSGYTEGTTFYQTLEQTYKRGRKLDSYQQYPTVTLIHKHLDIENVEQALYNAGVTGQIDVLCIFLDGMDFWIWTRMSVIKPRVVVVTYQEYFGPDIVAVRSYQPNYEQDGSRFYHSGKNEQSRNNLFTGASLAAFIRASSKKGYRFVGCLQKDPVALFIRNGEGERFIPETSADICFRDKVQDKVWLKDQQILWEESHSYSWAYNV</sequence>
<keyword evidence="3" id="KW-1185">Reference proteome</keyword>
<keyword evidence="1" id="KW-1133">Transmembrane helix</keyword>
<dbReference type="OrthoDB" id="4103at2759"/>